<feature type="transmembrane region" description="Helical" evidence="1">
    <location>
        <begin position="46"/>
        <end position="67"/>
    </location>
</feature>
<organism evidence="2 3">
    <name type="scientific">Gnomoniopsis smithogilvyi</name>
    <dbReference type="NCBI Taxonomy" id="1191159"/>
    <lineage>
        <taxon>Eukaryota</taxon>
        <taxon>Fungi</taxon>
        <taxon>Dikarya</taxon>
        <taxon>Ascomycota</taxon>
        <taxon>Pezizomycotina</taxon>
        <taxon>Sordariomycetes</taxon>
        <taxon>Sordariomycetidae</taxon>
        <taxon>Diaporthales</taxon>
        <taxon>Gnomoniaceae</taxon>
        <taxon>Gnomoniopsis</taxon>
    </lineage>
</organism>
<reference evidence="2" key="1">
    <citation type="submission" date="2022-10" db="EMBL/GenBank/DDBJ databases">
        <title>Tapping the CABI collections for fungal endophytes: first genome assemblies for Collariella, Neodidymelliopsis, Ascochyta clinopodiicola, Didymella pomorum, Didymosphaeria variabile, Neocosmospora piperis and Neocucurbitaria cava.</title>
        <authorList>
            <person name="Hill R."/>
        </authorList>
    </citation>
    <scope>NUCLEOTIDE SEQUENCE</scope>
    <source>
        <strain evidence="2">IMI 355082</strain>
    </source>
</reference>
<accession>A0A9W8YYA1</accession>
<comment type="caution">
    <text evidence="2">The sequence shown here is derived from an EMBL/GenBank/DDBJ whole genome shotgun (WGS) entry which is preliminary data.</text>
</comment>
<dbReference type="EMBL" id="JAPEVB010000002">
    <property type="protein sequence ID" value="KAJ4394073.1"/>
    <property type="molecule type" value="Genomic_DNA"/>
</dbReference>
<keyword evidence="3" id="KW-1185">Reference proteome</keyword>
<sequence length="550" mass="59916">MVSLAMPLCIFTLCVFFFTAGPAPIILLISTIGSVASYIRSVTEYLVLALILILGFITSFVLIILFCHFMQIMLGRIPSGHFILRHLETRVKAQIKAIRLEERKTSDLVHQHLEAIDQYDSANAQLLVEIRASEAIIREKICDWKIVPERHPRSKTAGSSYFVHGQFSPRTYEAPEPSAWSIVRWWRAEEDPRLWAAKAQLTHKNGVLSDKRAVLARLRGENDDLMVKRDETNRKRETEHLNVVTRPVAAHQPAPAQRQPNLFRRDIDLTDERVHYCEFCGKGGHRWRYLYDSFAAADAAPFVRPCLRAAARMRTRPPFVSAGSVGGPSFFSPDVVIIPQGPPYGSAAPAPLFLAPSFPPSIFLFSTPSAPLVPAQATSPSAPVYPAQDLHPKVSPKVSISVTTSPPPAPQVSLSTSLSVPAATPSTRSIASAASAPIVKTAAAAPRGKGPPSALQIVWPGQNPGGASSSAGAVVGGLLMSRSSFNPTPGPSAIFAPSEFGQTNALKRHEQAAAVLVKEETEARALEKTAAKRLKKEVSAPQVEKKNYRF</sequence>
<name>A0A9W8YYA1_9PEZI</name>
<evidence type="ECO:0000313" key="2">
    <source>
        <dbReference type="EMBL" id="KAJ4394073.1"/>
    </source>
</evidence>
<keyword evidence="1" id="KW-0472">Membrane</keyword>
<evidence type="ECO:0000313" key="3">
    <source>
        <dbReference type="Proteomes" id="UP001140453"/>
    </source>
</evidence>
<proteinExistence type="predicted"/>
<keyword evidence="1" id="KW-0812">Transmembrane</keyword>
<keyword evidence="1" id="KW-1133">Transmembrane helix</keyword>
<evidence type="ECO:0000256" key="1">
    <source>
        <dbReference type="SAM" id="Phobius"/>
    </source>
</evidence>
<dbReference type="AlphaFoldDB" id="A0A9W8YYA1"/>
<protein>
    <submittedName>
        <fullName evidence="2">Uncharacterized protein</fullName>
    </submittedName>
</protein>
<gene>
    <name evidence="2" type="ORF">N0V93_003290</name>
</gene>
<dbReference type="Proteomes" id="UP001140453">
    <property type="component" value="Unassembled WGS sequence"/>
</dbReference>